<proteinExistence type="evidence at transcript level"/>
<dbReference type="AlphaFoldDB" id="I3SN25"/>
<reference evidence="1" key="1">
    <citation type="submission" date="2012-05" db="EMBL/GenBank/DDBJ databases">
        <authorList>
            <person name="Krishnakumar V."/>
            <person name="Cheung F."/>
            <person name="Xiao Y."/>
            <person name="Chan A."/>
            <person name="Moskal W.A."/>
            <person name="Town C.D."/>
        </authorList>
    </citation>
    <scope>NUCLEOTIDE SEQUENCE</scope>
</reference>
<sequence length="31" mass="3505">MSIVLNIVCWCPVGRLFLLRDRELVSSCNPA</sequence>
<accession>I3SN25</accession>
<evidence type="ECO:0000313" key="1">
    <source>
        <dbReference type="EMBL" id="AFK41667.1"/>
    </source>
</evidence>
<dbReference type="EMBL" id="BT141873">
    <property type="protein sequence ID" value="AFK41667.1"/>
    <property type="molecule type" value="mRNA"/>
</dbReference>
<protein>
    <submittedName>
        <fullName evidence="1">Uncharacterized protein</fullName>
    </submittedName>
</protein>
<organism evidence="1">
    <name type="scientific">Medicago truncatula</name>
    <name type="common">Barrel medic</name>
    <name type="synonym">Medicago tribuloides</name>
    <dbReference type="NCBI Taxonomy" id="3880"/>
    <lineage>
        <taxon>Eukaryota</taxon>
        <taxon>Viridiplantae</taxon>
        <taxon>Streptophyta</taxon>
        <taxon>Embryophyta</taxon>
        <taxon>Tracheophyta</taxon>
        <taxon>Spermatophyta</taxon>
        <taxon>Magnoliopsida</taxon>
        <taxon>eudicotyledons</taxon>
        <taxon>Gunneridae</taxon>
        <taxon>Pentapetalae</taxon>
        <taxon>rosids</taxon>
        <taxon>fabids</taxon>
        <taxon>Fabales</taxon>
        <taxon>Fabaceae</taxon>
        <taxon>Papilionoideae</taxon>
        <taxon>50 kb inversion clade</taxon>
        <taxon>NPAAA clade</taxon>
        <taxon>Hologalegina</taxon>
        <taxon>IRL clade</taxon>
        <taxon>Trifolieae</taxon>
        <taxon>Medicago</taxon>
    </lineage>
</organism>
<name>I3SN25_MEDTR</name>